<proteinExistence type="inferred from homology"/>
<dbReference type="GO" id="GO:0016020">
    <property type="term" value="C:membrane"/>
    <property type="evidence" value="ECO:0007669"/>
    <property type="project" value="UniProtKB-SubCell"/>
</dbReference>
<feature type="transmembrane region" description="Helical" evidence="6">
    <location>
        <begin position="36"/>
        <end position="58"/>
    </location>
</feature>
<name>H1V8G3_COLHI</name>
<evidence type="ECO:0000313" key="9">
    <source>
        <dbReference type="Proteomes" id="UP000007174"/>
    </source>
</evidence>
<dbReference type="PANTHER" id="PTHR33048">
    <property type="entry name" value="PTH11-LIKE INTEGRAL MEMBRANE PROTEIN (AFU_ORTHOLOGUE AFUA_5G11245)"/>
    <property type="match status" value="1"/>
</dbReference>
<accession>H1V8G3</accession>
<dbReference type="HOGENOM" id="CLU_1660629_0_0_1"/>
<evidence type="ECO:0000256" key="1">
    <source>
        <dbReference type="ARBA" id="ARBA00004141"/>
    </source>
</evidence>
<dbReference type="STRING" id="759273.H1V8G3"/>
<evidence type="ECO:0000313" key="8">
    <source>
        <dbReference type="EMBL" id="CCF36516.1"/>
    </source>
</evidence>
<reference evidence="9" key="1">
    <citation type="journal article" date="2012" name="Nat. Genet.">
        <title>Lifestyle transitions in plant pathogenic Colletotrichum fungi deciphered by genome and transcriptome analyses.</title>
        <authorList>
            <person name="O'Connell R.J."/>
            <person name="Thon M.R."/>
            <person name="Hacquard S."/>
            <person name="Amyotte S.G."/>
            <person name="Kleemann J."/>
            <person name="Torres M.F."/>
            <person name="Damm U."/>
            <person name="Buiate E.A."/>
            <person name="Epstein L."/>
            <person name="Alkan N."/>
            <person name="Altmueller J."/>
            <person name="Alvarado-Balderrama L."/>
            <person name="Bauser C.A."/>
            <person name="Becker C."/>
            <person name="Birren B.W."/>
            <person name="Chen Z."/>
            <person name="Choi J."/>
            <person name="Crouch J.A."/>
            <person name="Duvick J.P."/>
            <person name="Farman M.A."/>
            <person name="Gan P."/>
            <person name="Heiman D."/>
            <person name="Henrissat B."/>
            <person name="Howard R.J."/>
            <person name="Kabbage M."/>
            <person name="Koch C."/>
            <person name="Kracher B."/>
            <person name="Kubo Y."/>
            <person name="Law A.D."/>
            <person name="Lebrun M.-H."/>
            <person name="Lee Y.-H."/>
            <person name="Miyara I."/>
            <person name="Moore N."/>
            <person name="Neumann U."/>
            <person name="Nordstroem K."/>
            <person name="Panaccione D.G."/>
            <person name="Panstruga R."/>
            <person name="Place M."/>
            <person name="Proctor R.H."/>
            <person name="Prusky D."/>
            <person name="Rech G."/>
            <person name="Reinhardt R."/>
            <person name="Rollins J.A."/>
            <person name="Rounsley S."/>
            <person name="Schardl C.L."/>
            <person name="Schwartz D.C."/>
            <person name="Shenoy N."/>
            <person name="Shirasu K."/>
            <person name="Sikhakolli U.R."/>
            <person name="Stueber K."/>
            <person name="Sukno S.A."/>
            <person name="Sweigard J.A."/>
            <person name="Takano Y."/>
            <person name="Takahara H."/>
            <person name="Trail F."/>
            <person name="van der Does H.C."/>
            <person name="Voll L.M."/>
            <person name="Will I."/>
            <person name="Young S."/>
            <person name="Zeng Q."/>
            <person name="Zhang J."/>
            <person name="Zhou S."/>
            <person name="Dickman M.B."/>
            <person name="Schulze-Lefert P."/>
            <person name="Ver Loren van Themaat E."/>
            <person name="Ma L.-J."/>
            <person name="Vaillancourt L.J."/>
        </authorList>
    </citation>
    <scope>NUCLEOTIDE SEQUENCE [LARGE SCALE GENOMIC DNA]</scope>
    <source>
        <strain evidence="9">IMI 349063</strain>
    </source>
</reference>
<dbReference type="Proteomes" id="UP000007174">
    <property type="component" value="Unassembled WGS sequence"/>
</dbReference>
<dbReference type="Pfam" id="PF20684">
    <property type="entry name" value="Fung_rhodopsin"/>
    <property type="match status" value="1"/>
</dbReference>
<evidence type="ECO:0000256" key="4">
    <source>
        <dbReference type="ARBA" id="ARBA00023136"/>
    </source>
</evidence>
<dbReference type="InterPro" id="IPR049326">
    <property type="entry name" value="Rhodopsin_dom_fungi"/>
</dbReference>
<evidence type="ECO:0000256" key="6">
    <source>
        <dbReference type="SAM" id="Phobius"/>
    </source>
</evidence>
<protein>
    <recommendedName>
        <fullName evidence="7">Rhodopsin domain-containing protein</fullName>
    </recommendedName>
</protein>
<evidence type="ECO:0000256" key="2">
    <source>
        <dbReference type="ARBA" id="ARBA00022692"/>
    </source>
</evidence>
<keyword evidence="2 6" id="KW-0812">Transmembrane</keyword>
<evidence type="ECO:0000256" key="5">
    <source>
        <dbReference type="ARBA" id="ARBA00038359"/>
    </source>
</evidence>
<dbReference type="AlphaFoldDB" id="H1V8G3"/>
<sequence>MGEEIGPSTYMGGDVFNYDASWRQCKDKSEEQSMMLAHAIISIFVDCMLVALPLWVVTNYLKMGVKAIQILLVFSFGIFAVATGIVRLSIIITTDFSVNTTYKMLTVAAWTDAELHVGLWSSYKQKRYDCLYGHVQQKERYQPVVAQLRLFLEYRWPTK</sequence>
<evidence type="ECO:0000259" key="7">
    <source>
        <dbReference type="Pfam" id="PF20684"/>
    </source>
</evidence>
<feature type="domain" description="Rhodopsin" evidence="7">
    <location>
        <begin position="30"/>
        <end position="119"/>
    </location>
</feature>
<gene>
    <name evidence="8" type="ORF">CH063_08066</name>
</gene>
<keyword evidence="3 6" id="KW-1133">Transmembrane helix</keyword>
<dbReference type="PANTHER" id="PTHR33048:SF160">
    <property type="entry name" value="SAT4 FAMILY MEMBRANE PROTEIN"/>
    <property type="match status" value="1"/>
</dbReference>
<dbReference type="eggNOG" id="ENOG502SP8T">
    <property type="taxonomic scope" value="Eukaryota"/>
</dbReference>
<comment type="similarity">
    <text evidence="5">Belongs to the SAT4 family.</text>
</comment>
<feature type="transmembrane region" description="Helical" evidence="6">
    <location>
        <begin position="70"/>
        <end position="92"/>
    </location>
</feature>
<keyword evidence="4 6" id="KW-0472">Membrane</keyword>
<evidence type="ECO:0000256" key="3">
    <source>
        <dbReference type="ARBA" id="ARBA00022989"/>
    </source>
</evidence>
<comment type="subcellular location">
    <subcellularLocation>
        <location evidence="1">Membrane</location>
        <topology evidence="1">Multi-pass membrane protein</topology>
    </subcellularLocation>
</comment>
<dbReference type="EMBL" id="CACQ02002014">
    <property type="protein sequence ID" value="CCF36516.1"/>
    <property type="molecule type" value="Genomic_DNA"/>
</dbReference>
<organism evidence="8 9">
    <name type="scientific">Colletotrichum higginsianum (strain IMI 349063)</name>
    <name type="common">Crucifer anthracnose fungus</name>
    <dbReference type="NCBI Taxonomy" id="759273"/>
    <lineage>
        <taxon>Eukaryota</taxon>
        <taxon>Fungi</taxon>
        <taxon>Dikarya</taxon>
        <taxon>Ascomycota</taxon>
        <taxon>Pezizomycotina</taxon>
        <taxon>Sordariomycetes</taxon>
        <taxon>Hypocreomycetidae</taxon>
        <taxon>Glomerellales</taxon>
        <taxon>Glomerellaceae</taxon>
        <taxon>Colletotrichum</taxon>
        <taxon>Colletotrichum destructivum species complex</taxon>
    </lineage>
</organism>
<dbReference type="InterPro" id="IPR052337">
    <property type="entry name" value="SAT4-like"/>
</dbReference>
<dbReference type="VEuPathDB" id="FungiDB:CH63R_09360"/>